<dbReference type="PROSITE" id="PS01066">
    <property type="entry name" value="UPP_SYNTHASE"/>
    <property type="match status" value="1"/>
</dbReference>
<dbReference type="InterPro" id="IPR002060">
    <property type="entry name" value="Squ/phyt_synthse"/>
</dbReference>
<feature type="active site" evidence="2">
    <location>
        <position position="304"/>
    </location>
</feature>
<comment type="similarity">
    <text evidence="2">Belongs to the UPP synthase family.</text>
</comment>
<feature type="binding site" evidence="2">
    <location>
        <begin position="305"/>
        <end position="308"/>
    </location>
    <ligand>
        <name>substrate</name>
    </ligand>
</feature>
<dbReference type="Gene3D" id="1.10.600.10">
    <property type="entry name" value="Farnesyl Diphosphate Synthase"/>
    <property type="match status" value="1"/>
</dbReference>
<dbReference type="InterPro" id="IPR001441">
    <property type="entry name" value="UPP_synth-like"/>
</dbReference>
<keyword evidence="4" id="KW-1185">Reference proteome</keyword>
<comment type="subunit">
    <text evidence="2">Homodimer.</text>
</comment>
<dbReference type="NCBIfam" id="TIGR00055">
    <property type="entry name" value="uppS"/>
    <property type="match status" value="1"/>
</dbReference>
<feature type="binding site" evidence="2">
    <location>
        <position position="353"/>
    </location>
    <ligand>
        <name>substrate</name>
    </ligand>
</feature>
<proteinExistence type="inferred from homology"/>
<feature type="active site" description="Proton acceptor" evidence="2">
    <location>
        <position position="352"/>
    </location>
</feature>
<evidence type="ECO:0000256" key="2">
    <source>
        <dbReference type="HAMAP-Rule" id="MF_01139"/>
    </source>
</evidence>
<dbReference type="Pfam" id="PF01255">
    <property type="entry name" value="Prenyltransf"/>
    <property type="match status" value="1"/>
</dbReference>
<reference evidence="3 4" key="1">
    <citation type="submission" date="2021-03" db="EMBL/GenBank/DDBJ databases">
        <title>Sequencing the genomes of 1000 actinobacteria strains.</title>
        <authorList>
            <person name="Klenk H.-P."/>
        </authorList>
    </citation>
    <scope>NUCLEOTIDE SEQUENCE [LARGE SCALE GENOMIC DNA]</scope>
    <source>
        <strain evidence="3 4">DSM 45510</strain>
    </source>
</reference>
<sequence length="539" mass="59328">MTRARGAWPNATTPELRRSYRLCERVAQFHPAMWTASEALPDTVRPYLRALNAFAVWTDRLADDHPSADRRQRLTRWCAETLADVRAGRTEHPLRRALVHTMRTWDLDIELLRELLETTLADNAVPPRFATFADQRRYLRGVAGTVTELWTPLLDPHDTRAASLMSLLGEACQLADILQDFPVDLADGRCYLPGDDLARLGLEAQDFYRGEGSEVLGELVDSQVGRTWELLRQAAPVAGMVRIDCQPFLHTILLGVEFVLEEAGNLGAQVLAEGIDTAVATGARLPRDPEPVVAAPAHVAVILDGNRRWAADHGLPAAEGHSAGLRAVLRLLHSALRLRIAEVSVFAFSTENWNRSPEDVAALFEMMAEGVTRGMGWLHGHGVRVCWHGRRDRLERSLASALAVMESMTSNNRGLVFNVFADYGGHDEIVGAARALAAEAVAGRILPQDITMHAVAGRLAAPELPAVDLLIRTSGEQRLSNFLPWHAAYAEFVFDPVPWPEFAYAHLRSAITEYTGRRRRFGSDVQDPVQGIGAAAGGV</sequence>
<feature type="binding site" evidence="2">
    <location>
        <position position="309"/>
    </location>
    <ligand>
        <name>substrate</name>
    </ligand>
</feature>
<feature type="binding site" evidence="2">
    <location>
        <position position="355"/>
    </location>
    <ligand>
        <name>substrate</name>
    </ligand>
</feature>
<dbReference type="InterPro" id="IPR008949">
    <property type="entry name" value="Isoprenoid_synthase_dom_sf"/>
</dbReference>
<organism evidence="3 4">
    <name type="scientific">Amycolatopsis magusensis</name>
    <dbReference type="NCBI Taxonomy" id="882444"/>
    <lineage>
        <taxon>Bacteria</taxon>
        <taxon>Bacillati</taxon>
        <taxon>Actinomycetota</taxon>
        <taxon>Actinomycetes</taxon>
        <taxon>Pseudonocardiales</taxon>
        <taxon>Pseudonocardiaceae</taxon>
        <taxon>Amycolatopsis</taxon>
    </lineage>
</organism>
<evidence type="ECO:0000313" key="4">
    <source>
        <dbReference type="Proteomes" id="UP000741013"/>
    </source>
</evidence>
<feature type="binding site" evidence="2">
    <location>
        <position position="304"/>
    </location>
    <ligand>
        <name>Mg(2+)</name>
        <dbReference type="ChEBI" id="CHEBI:18420"/>
    </ligand>
</feature>
<evidence type="ECO:0000313" key="3">
    <source>
        <dbReference type="EMBL" id="MBP2185474.1"/>
    </source>
</evidence>
<dbReference type="InterPro" id="IPR018520">
    <property type="entry name" value="UPP_synth-like_CS"/>
</dbReference>
<dbReference type="Proteomes" id="UP000741013">
    <property type="component" value="Unassembled WGS sequence"/>
</dbReference>
<keyword evidence="2" id="KW-0460">Magnesium</keyword>
<dbReference type="InterPro" id="IPR036424">
    <property type="entry name" value="UPP_synth-like_sf"/>
</dbReference>
<dbReference type="PANTHER" id="PTHR10291:SF0">
    <property type="entry name" value="DEHYDRODOLICHYL DIPHOSPHATE SYNTHASE 2"/>
    <property type="match status" value="1"/>
</dbReference>
<comment type="caution">
    <text evidence="2">Lacks conserved residue(s) required for the propagation of feature annotation.</text>
</comment>
<dbReference type="EC" id="2.5.1.-" evidence="2"/>
<keyword evidence="1 2" id="KW-0808">Transferase</keyword>
<dbReference type="Pfam" id="PF00494">
    <property type="entry name" value="SQS_PSY"/>
    <property type="match status" value="1"/>
</dbReference>
<feature type="binding site" evidence="2">
    <location>
        <position position="472"/>
    </location>
    <ligand>
        <name>substrate</name>
    </ligand>
</feature>
<feature type="binding site" evidence="2">
    <location>
        <position position="491"/>
    </location>
    <ligand>
        <name>Mg(2+)</name>
        <dbReference type="ChEBI" id="CHEBI:18420"/>
    </ligand>
</feature>
<dbReference type="RefSeq" id="WP_209668361.1">
    <property type="nucleotide sequence ID" value="NZ_JAGGMS010000001.1"/>
</dbReference>
<accession>A0ABS4Q1C1</accession>
<gene>
    <name evidence="3" type="ORF">JOM49_007000</name>
</gene>
<protein>
    <recommendedName>
        <fullName evidence="2">Isoprenyl transferase</fullName>
        <ecNumber evidence="2">2.5.1.-</ecNumber>
    </recommendedName>
</protein>
<comment type="function">
    <text evidence="2">Catalyzes the condensation of isopentenyl diphosphate (IPP) with allylic pyrophosphates generating different type of terpenoids.</text>
</comment>
<evidence type="ECO:0000256" key="1">
    <source>
        <dbReference type="ARBA" id="ARBA00022679"/>
    </source>
</evidence>
<comment type="cofactor">
    <cofactor evidence="2">
        <name>Mg(2+)</name>
        <dbReference type="ChEBI" id="CHEBI:18420"/>
    </cofactor>
    <text evidence="2">Binds 2 magnesium ions per subunit.</text>
</comment>
<dbReference type="HAMAP" id="MF_01139">
    <property type="entry name" value="ISPT"/>
    <property type="match status" value="1"/>
</dbReference>
<dbReference type="Gene3D" id="3.40.1180.10">
    <property type="entry name" value="Decaprenyl diphosphate synthase-like"/>
    <property type="match status" value="1"/>
</dbReference>
<dbReference type="SUPFAM" id="SSF48576">
    <property type="entry name" value="Terpenoid synthases"/>
    <property type="match status" value="1"/>
</dbReference>
<dbReference type="EMBL" id="JAGGMS010000001">
    <property type="protein sequence ID" value="MBP2185474.1"/>
    <property type="molecule type" value="Genomic_DNA"/>
</dbReference>
<feature type="binding site" evidence="2">
    <location>
        <position position="321"/>
    </location>
    <ligand>
        <name>substrate</name>
    </ligand>
</feature>
<feature type="binding site" evidence="2">
    <location>
        <begin position="478"/>
        <end position="480"/>
    </location>
    <ligand>
        <name>substrate</name>
    </ligand>
</feature>
<name>A0ABS4Q1C1_9PSEU</name>
<dbReference type="PANTHER" id="PTHR10291">
    <property type="entry name" value="DEHYDRODOLICHYL DIPHOSPHATE SYNTHASE FAMILY MEMBER"/>
    <property type="match status" value="1"/>
</dbReference>
<feature type="binding site" evidence="2">
    <location>
        <begin position="349"/>
        <end position="351"/>
    </location>
    <ligand>
        <name>substrate</name>
    </ligand>
</feature>
<comment type="caution">
    <text evidence="3">The sequence shown here is derived from an EMBL/GenBank/DDBJ whole genome shotgun (WGS) entry which is preliminary data.</text>
</comment>
<dbReference type="SUPFAM" id="SSF64005">
    <property type="entry name" value="Undecaprenyl diphosphate synthase"/>
    <property type="match status" value="1"/>
</dbReference>
<dbReference type="CDD" id="cd00475">
    <property type="entry name" value="Cis_IPPS"/>
    <property type="match status" value="1"/>
</dbReference>
<keyword evidence="2" id="KW-0479">Metal-binding</keyword>